<evidence type="ECO:0000256" key="4">
    <source>
        <dbReference type="ARBA" id="ARBA00022490"/>
    </source>
</evidence>
<dbReference type="GO" id="GO:0005737">
    <property type="term" value="C:cytoplasm"/>
    <property type="evidence" value="ECO:0007669"/>
    <property type="project" value="UniProtKB-SubCell"/>
</dbReference>
<evidence type="ECO:0000259" key="5">
    <source>
        <dbReference type="Pfam" id="PF02631"/>
    </source>
</evidence>
<evidence type="ECO:0000259" key="6">
    <source>
        <dbReference type="Pfam" id="PF21981"/>
    </source>
</evidence>
<organism evidence="7 8">
    <name type="scientific">Candidatus Amesbacteria bacterium RIFOXYB1_FULL_44_23</name>
    <dbReference type="NCBI Taxonomy" id="1797263"/>
    <lineage>
        <taxon>Bacteria</taxon>
        <taxon>Candidatus Amesiibacteriota</taxon>
    </lineage>
</organism>
<evidence type="ECO:0000256" key="1">
    <source>
        <dbReference type="ARBA" id="ARBA00004496"/>
    </source>
</evidence>
<comment type="caution">
    <text evidence="7">The sequence shown here is derived from an EMBL/GenBank/DDBJ whole genome shotgun (WGS) entry which is preliminary data.</text>
</comment>
<dbReference type="Pfam" id="PF21981">
    <property type="entry name" value="RecX_HTH3"/>
    <property type="match status" value="1"/>
</dbReference>
<reference evidence="7 8" key="1">
    <citation type="journal article" date="2016" name="Nat. Commun.">
        <title>Thousands of microbial genomes shed light on interconnected biogeochemical processes in an aquifer system.</title>
        <authorList>
            <person name="Anantharaman K."/>
            <person name="Brown C.T."/>
            <person name="Hug L.A."/>
            <person name="Sharon I."/>
            <person name="Castelle C.J."/>
            <person name="Probst A.J."/>
            <person name="Thomas B.C."/>
            <person name="Singh A."/>
            <person name="Wilkins M.J."/>
            <person name="Karaoz U."/>
            <person name="Brodie E.L."/>
            <person name="Williams K.H."/>
            <person name="Hubbard S.S."/>
            <person name="Banfield J.F."/>
        </authorList>
    </citation>
    <scope>NUCLEOTIDE SEQUENCE [LARGE SCALE GENOMIC DNA]</scope>
</reference>
<dbReference type="PANTHER" id="PTHR33602:SF1">
    <property type="entry name" value="REGULATORY PROTEIN RECX FAMILY PROTEIN"/>
    <property type="match status" value="1"/>
</dbReference>
<comment type="similarity">
    <text evidence="2">Belongs to the RecX family.</text>
</comment>
<name>A0A1F4ZXV8_9BACT</name>
<proteinExistence type="inferred from homology"/>
<feature type="domain" description="RecX second three-helical" evidence="5">
    <location>
        <begin position="16"/>
        <end position="53"/>
    </location>
</feature>
<dbReference type="Pfam" id="PF02631">
    <property type="entry name" value="RecX_HTH2"/>
    <property type="match status" value="1"/>
</dbReference>
<dbReference type="InterPro" id="IPR003783">
    <property type="entry name" value="Regulatory_RecX"/>
</dbReference>
<dbReference type="InterPro" id="IPR053924">
    <property type="entry name" value="RecX_HTH_2nd"/>
</dbReference>
<dbReference type="PANTHER" id="PTHR33602">
    <property type="entry name" value="REGULATORY PROTEIN RECX FAMILY PROTEIN"/>
    <property type="match status" value="1"/>
</dbReference>
<evidence type="ECO:0000313" key="8">
    <source>
        <dbReference type="Proteomes" id="UP000176424"/>
    </source>
</evidence>
<dbReference type="STRING" id="1797263.A2397_02680"/>
<dbReference type="InterPro" id="IPR053925">
    <property type="entry name" value="RecX_HTH_3rd"/>
</dbReference>
<comment type="subcellular location">
    <subcellularLocation>
        <location evidence="1">Cytoplasm</location>
    </subcellularLocation>
</comment>
<evidence type="ECO:0000313" key="7">
    <source>
        <dbReference type="EMBL" id="OGD10254.1"/>
    </source>
</evidence>
<feature type="domain" description="RecX third three-helical" evidence="6">
    <location>
        <begin position="60"/>
        <end position="103"/>
    </location>
</feature>
<dbReference type="Proteomes" id="UP000176424">
    <property type="component" value="Unassembled WGS sequence"/>
</dbReference>
<sequence length="117" mass="13707">MISEIITQLKQLKYIDDAKFSSWLVESRSRSRPRGKRLLVREMKAKGISADDIKVEIDETSLAGKALEKKLHVWKSLPYKEFKTKSYRFLAARGFPWEVIERVTRKLYNGQDVTDED</sequence>
<accession>A0A1F4ZXV8</accession>
<dbReference type="AlphaFoldDB" id="A0A1F4ZXV8"/>
<evidence type="ECO:0000256" key="3">
    <source>
        <dbReference type="ARBA" id="ARBA00018111"/>
    </source>
</evidence>
<protein>
    <recommendedName>
        <fullName evidence="3">Regulatory protein RecX</fullName>
    </recommendedName>
</protein>
<keyword evidence="4" id="KW-0963">Cytoplasm</keyword>
<dbReference type="Gene3D" id="1.10.10.10">
    <property type="entry name" value="Winged helix-like DNA-binding domain superfamily/Winged helix DNA-binding domain"/>
    <property type="match status" value="2"/>
</dbReference>
<evidence type="ECO:0000256" key="2">
    <source>
        <dbReference type="ARBA" id="ARBA00009695"/>
    </source>
</evidence>
<gene>
    <name evidence="7" type="ORF">A2397_02680</name>
</gene>
<dbReference type="InterPro" id="IPR036388">
    <property type="entry name" value="WH-like_DNA-bd_sf"/>
</dbReference>
<dbReference type="GO" id="GO:0006282">
    <property type="term" value="P:regulation of DNA repair"/>
    <property type="evidence" value="ECO:0007669"/>
    <property type="project" value="InterPro"/>
</dbReference>
<dbReference type="EMBL" id="MEXR01000009">
    <property type="protein sequence ID" value="OGD10254.1"/>
    <property type="molecule type" value="Genomic_DNA"/>
</dbReference>